<accession>A0A9W7XN95</accession>
<dbReference type="InterPro" id="IPR050300">
    <property type="entry name" value="GDXG_lipolytic_enzyme"/>
</dbReference>
<protein>
    <recommendedName>
        <fullName evidence="2">BD-FAE-like domain-containing protein</fullName>
    </recommendedName>
</protein>
<dbReference type="EMBL" id="JANBOH010000064">
    <property type="protein sequence ID" value="KAJ1646348.1"/>
    <property type="molecule type" value="Genomic_DNA"/>
</dbReference>
<dbReference type="AlphaFoldDB" id="A0A9W7XN95"/>
<dbReference type="Proteomes" id="UP001145021">
    <property type="component" value="Unassembled WGS sequence"/>
</dbReference>
<evidence type="ECO:0000313" key="3">
    <source>
        <dbReference type="EMBL" id="KAJ1646348.1"/>
    </source>
</evidence>
<gene>
    <name evidence="3" type="ORF">LPJ64_002147</name>
</gene>
<dbReference type="Gene3D" id="3.40.50.1820">
    <property type="entry name" value="alpha/beta hydrolase"/>
    <property type="match status" value="1"/>
</dbReference>
<organism evidence="3 4">
    <name type="scientific">Coemansia asiatica</name>
    <dbReference type="NCBI Taxonomy" id="1052880"/>
    <lineage>
        <taxon>Eukaryota</taxon>
        <taxon>Fungi</taxon>
        <taxon>Fungi incertae sedis</taxon>
        <taxon>Zoopagomycota</taxon>
        <taxon>Kickxellomycotina</taxon>
        <taxon>Kickxellomycetes</taxon>
        <taxon>Kickxellales</taxon>
        <taxon>Kickxellaceae</taxon>
        <taxon>Coemansia</taxon>
    </lineage>
</organism>
<name>A0A9W7XN95_9FUNG</name>
<evidence type="ECO:0000313" key="4">
    <source>
        <dbReference type="Proteomes" id="UP001145021"/>
    </source>
</evidence>
<keyword evidence="1" id="KW-0378">Hydrolase</keyword>
<dbReference type="PANTHER" id="PTHR48081">
    <property type="entry name" value="AB HYDROLASE SUPERFAMILY PROTEIN C4A8.06C"/>
    <property type="match status" value="1"/>
</dbReference>
<feature type="domain" description="BD-FAE-like" evidence="2">
    <location>
        <begin position="19"/>
        <end position="233"/>
    </location>
</feature>
<dbReference type="SUPFAM" id="SSF53474">
    <property type="entry name" value="alpha/beta-Hydrolases"/>
    <property type="match status" value="1"/>
</dbReference>
<dbReference type="PANTHER" id="PTHR48081:SF33">
    <property type="entry name" value="KYNURENINE FORMAMIDASE"/>
    <property type="match status" value="1"/>
</dbReference>
<proteinExistence type="predicted"/>
<evidence type="ECO:0000256" key="1">
    <source>
        <dbReference type="ARBA" id="ARBA00022801"/>
    </source>
</evidence>
<sequence length="272" mass="30322">MRDFKDIAYIRDNDKGHMLDIYLPDAAEIGTAQSTTQIPLIIYVHGGAWRADDKSTVAYIGPGLLEATDGRVAVALVNYRLSTRNPDSVRHPDHLNDVRAAVEFLITNQEYPGSELIDKNNVFLVGHSAGAHLAMMTVLDNCEQQKKWLGSIKGVFGIGGIYDIPALLEQYPSYSDFVGMAFSQEQYAAASPLTIASRGCSNKISEHMRFMVVNSTKDELIDPRQSVLFVQQLVQAGYGNVNMTVCDLGDHYGELERKEFWQMVCHFVFSSY</sequence>
<keyword evidence="4" id="KW-1185">Reference proteome</keyword>
<dbReference type="Pfam" id="PF20434">
    <property type="entry name" value="BD-FAE"/>
    <property type="match status" value="1"/>
</dbReference>
<dbReference type="GO" id="GO:0016787">
    <property type="term" value="F:hydrolase activity"/>
    <property type="evidence" value="ECO:0007669"/>
    <property type="project" value="UniProtKB-KW"/>
</dbReference>
<dbReference type="InterPro" id="IPR049492">
    <property type="entry name" value="BD-FAE-like_dom"/>
</dbReference>
<comment type="caution">
    <text evidence="3">The sequence shown here is derived from an EMBL/GenBank/DDBJ whole genome shotgun (WGS) entry which is preliminary data.</text>
</comment>
<reference evidence="3" key="1">
    <citation type="submission" date="2022-07" db="EMBL/GenBank/DDBJ databases">
        <title>Phylogenomic reconstructions and comparative analyses of Kickxellomycotina fungi.</title>
        <authorList>
            <person name="Reynolds N.K."/>
            <person name="Stajich J.E."/>
            <person name="Barry K."/>
            <person name="Grigoriev I.V."/>
            <person name="Crous P."/>
            <person name="Smith M.E."/>
        </authorList>
    </citation>
    <scope>NUCLEOTIDE SEQUENCE</scope>
    <source>
        <strain evidence="3">NBRC 105413</strain>
    </source>
</reference>
<dbReference type="InterPro" id="IPR029058">
    <property type="entry name" value="AB_hydrolase_fold"/>
</dbReference>
<evidence type="ECO:0000259" key="2">
    <source>
        <dbReference type="Pfam" id="PF20434"/>
    </source>
</evidence>